<organism evidence="4 5">
    <name type="scientific">Acetobacter aceti</name>
    <dbReference type="NCBI Taxonomy" id="435"/>
    <lineage>
        <taxon>Bacteria</taxon>
        <taxon>Pseudomonadati</taxon>
        <taxon>Pseudomonadota</taxon>
        <taxon>Alphaproteobacteria</taxon>
        <taxon>Acetobacterales</taxon>
        <taxon>Acetobacteraceae</taxon>
        <taxon>Acetobacter</taxon>
        <taxon>Acetobacter subgen. Acetobacter</taxon>
    </lineage>
</organism>
<dbReference type="InterPro" id="IPR001995">
    <property type="entry name" value="Peptidase_A2_cat"/>
</dbReference>
<dbReference type="SUPFAM" id="SSF50630">
    <property type="entry name" value="Acid proteases"/>
    <property type="match status" value="2"/>
</dbReference>
<dbReference type="InterPro" id="IPR034122">
    <property type="entry name" value="Retropepsin-like_bacterial"/>
</dbReference>
<dbReference type="RefSeq" id="WP_099347723.1">
    <property type="nucleotide sequence ID" value="NZ_AP023326.1"/>
</dbReference>
<reference evidence="4 5" key="1">
    <citation type="submission" date="2020-07" db="EMBL/GenBank/DDBJ databases">
        <title>Complete Genome Sequence of an acetic acid bacterium, Acetobacter aceti JCM20276.</title>
        <authorList>
            <person name="Hirose Y."/>
            <person name="Mihara H."/>
        </authorList>
    </citation>
    <scope>NUCLEOTIDE SEQUENCE [LARGE SCALE GENOMIC DNA]</scope>
    <source>
        <strain evidence="4 5">JCM20276</strain>
    </source>
</reference>
<dbReference type="InterPro" id="IPR021109">
    <property type="entry name" value="Peptidase_aspartic_dom_sf"/>
</dbReference>
<proteinExistence type="predicted"/>
<dbReference type="Gene3D" id="2.40.70.10">
    <property type="entry name" value="Acid Proteases"/>
    <property type="match status" value="2"/>
</dbReference>
<dbReference type="Proteomes" id="UP000515220">
    <property type="component" value="Chromosome"/>
</dbReference>
<dbReference type="CDD" id="cd05483">
    <property type="entry name" value="retropepsin_like_bacteria"/>
    <property type="match status" value="1"/>
</dbReference>
<evidence type="ECO:0000313" key="5">
    <source>
        <dbReference type="Proteomes" id="UP000515220"/>
    </source>
</evidence>
<protein>
    <recommendedName>
        <fullName evidence="3">Peptidase A2 domain-containing protein</fullName>
    </recommendedName>
</protein>
<dbReference type="GO" id="GO:0006508">
    <property type="term" value="P:proteolysis"/>
    <property type="evidence" value="ECO:0007669"/>
    <property type="project" value="InterPro"/>
</dbReference>
<dbReference type="Pfam" id="PF13650">
    <property type="entry name" value="Asp_protease_2"/>
    <property type="match status" value="2"/>
</dbReference>
<dbReference type="EMBL" id="AP023326">
    <property type="protein sequence ID" value="BCI66873.1"/>
    <property type="molecule type" value="Genomic_DNA"/>
</dbReference>
<feature type="signal peptide" evidence="2">
    <location>
        <begin position="1"/>
        <end position="23"/>
    </location>
</feature>
<evidence type="ECO:0000259" key="3">
    <source>
        <dbReference type="PROSITE" id="PS50175"/>
    </source>
</evidence>
<dbReference type="PROSITE" id="PS50175">
    <property type="entry name" value="ASP_PROT_RETROV"/>
    <property type="match status" value="1"/>
</dbReference>
<feature type="domain" description="Peptidase A2" evidence="3">
    <location>
        <begin position="203"/>
        <end position="287"/>
    </location>
</feature>
<feature type="chain" id="PRO_5027596009" description="Peptidase A2 domain-containing protein" evidence="2">
    <location>
        <begin position="24"/>
        <end position="326"/>
    </location>
</feature>
<name>A0A6S6PHT0_ACEAC</name>
<sequence>MMRLRSLLTGLALQAFAASAVFAAPCPLTPIMEAPLRNDLGFLSAPVTVAGRTVSFIVDTGSEGSLISPWFARFMKLPEDPNALTHVSGTGGSGGVVPNVIIPSLQVGSTGFGPVSMPLGFLPSRPNITPPVEGLLGGDVLAQDVLEIDAPHGRVAMWNAPGCKTDACSVEPPSLPGVEWQSLEAEKRGHRIVLHVQLDGHELTALLDSGARSRILSRRTAEAMGLTEEQLATDPGGTTAGVDGKESVYRWHKFHSLTIGQETEHNPVLTVSPVSEQSVDMLLGSDWFAAHHVWIFYRQGRIFAAKIPVRPKTGSGKPAPNGSASH</sequence>
<dbReference type="AlphaFoldDB" id="A0A6S6PHT0"/>
<evidence type="ECO:0000313" key="4">
    <source>
        <dbReference type="EMBL" id="BCI66873.1"/>
    </source>
</evidence>
<accession>A0A6S6PHT0</accession>
<evidence type="ECO:0000256" key="1">
    <source>
        <dbReference type="ARBA" id="ARBA00022801"/>
    </source>
</evidence>
<evidence type="ECO:0000256" key="2">
    <source>
        <dbReference type="SAM" id="SignalP"/>
    </source>
</evidence>
<dbReference type="GO" id="GO:0004190">
    <property type="term" value="F:aspartic-type endopeptidase activity"/>
    <property type="evidence" value="ECO:0007669"/>
    <property type="project" value="InterPro"/>
</dbReference>
<gene>
    <name evidence="4" type="ORF">AAJCM20276_14970</name>
</gene>
<keyword evidence="2" id="KW-0732">Signal</keyword>
<keyword evidence="1" id="KW-0378">Hydrolase</keyword>